<dbReference type="OrthoDB" id="82525at2157"/>
<dbReference type="RefSeq" id="WP_211532922.1">
    <property type="nucleotide sequence ID" value="NZ_CP058560.1"/>
</dbReference>
<gene>
    <name evidence="8" type="ORF">HYG87_09450</name>
</gene>
<organism evidence="8 9">
    <name type="scientific">Methanobacterium alkalithermotolerans</name>
    <dbReference type="NCBI Taxonomy" id="2731220"/>
    <lineage>
        <taxon>Archaea</taxon>
        <taxon>Methanobacteriati</taxon>
        <taxon>Methanobacteriota</taxon>
        <taxon>Methanomada group</taxon>
        <taxon>Methanobacteria</taxon>
        <taxon>Methanobacteriales</taxon>
        <taxon>Methanobacteriaceae</taxon>
        <taxon>Methanobacterium</taxon>
    </lineage>
</organism>
<feature type="transmembrane region" description="Helical" evidence="7">
    <location>
        <begin position="7"/>
        <end position="28"/>
    </location>
</feature>
<keyword evidence="5 7" id="KW-1133">Transmembrane helix</keyword>
<accession>A0A8T8K8R1</accession>
<dbReference type="InterPro" id="IPR002751">
    <property type="entry name" value="CbiM/NikMN"/>
</dbReference>
<dbReference type="GeneID" id="64820989"/>
<dbReference type="AlphaFoldDB" id="A0A8T8K8R1"/>
<dbReference type="GO" id="GO:0000041">
    <property type="term" value="P:transition metal ion transport"/>
    <property type="evidence" value="ECO:0007669"/>
    <property type="project" value="InterPro"/>
</dbReference>
<dbReference type="PANTHER" id="PTHR34229:SF1">
    <property type="entry name" value="METAL TRANSPORT PROTEIN HI_1621-RELATED"/>
    <property type="match status" value="1"/>
</dbReference>
<evidence type="ECO:0000313" key="9">
    <source>
        <dbReference type="Proteomes" id="UP000681041"/>
    </source>
</evidence>
<feature type="transmembrane region" description="Helical" evidence="7">
    <location>
        <begin position="71"/>
        <end position="98"/>
    </location>
</feature>
<evidence type="ECO:0000256" key="3">
    <source>
        <dbReference type="ARBA" id="ARBA00022475"/>
    </source>
</evidence>
<keyword evidence="4 7" id="KW-0812">Transmembrane</keyword>
<dbReference type="Pfam" id="PF01891">
    <property type="entry name" value="CbiM"/>
    <property type="match status" value="1"/>
</dbReference>
<dbReference type="GO" id="GO:0005886">
    <property type="term" value="C:plasma membrane"/>
    <property type="evidence" value="ECO:0007669"/>
    <property type="project" value="UniProtKB-SubCell"/>
</dbReference>
<feature type="transmembrane region" description="Helical" evidence="7">
    <location>
        <begin position="104"/>
        <end position="126"/>
    </location>
</feature>
<evidence type="ECO:0000256" key="5">
    <source>
        <dbReference type="ARBA" id="ARBA00022989"/>
    </source>
</evidence>
<feature type="transmembrane region" description="Helical" evidence="7">
    <location>
        <begin position="175"/>
        <end position="194"/>
    </location>
</feature>
<evidence type="ECO:0000313" key="8">
    <source>
        <dbReference type="EMBL" id="QUH23965.1"/>
    </source>
</evidence>
<evidence type="ECO:0000256" key="1">
    <source>
        <dbReference type="ARBA" id="ARBA00004651"/>
    </source>
</evidence>
<protein>
    <submittedName>
        <fullName evidence="8">Energy-coupling factor ABC transporter permease</fullName>
    </submittedName>
</protein>
<dbReference type="Gene3D" id="1.10.1760.20">
    <property type="match status" value="1"/>
</dbReference>
<proteinExistence type="predicted"/>
<feature type="transmembrane region" description="Helical" evidence="7">
    <location>
        <begin position="138"/>
        <end position="163"/>
    </location>
</feature>
<name>A0A8T8K8R1_9EURY</name>
<evidence type="ECO:0000256" key="4">
    <source>
        <dbReference type="ARBA" id="ARBA00022692"/>
    </source>
</evidence>
<dbReference type="EMBL" id="CP058560">
    <property type="protein sequence ID" value="QUH23965.1"/>
    <property type="molecule type" value="Genomic_DNA"/>
</dbReference>
<evidence type="ECO:0000256" key="7">
    <source>
        <dbReference type="SAM" id="Phobius"/>
    </source>
</evidence>
<evidence type="ECO:0000256" key="6">
    <source>
        <dbReference type="ARBA" id="ARBA00023136"/>
    </source>
</evidence>
<feature type="transmembrane region" description="Helical" evidence="7">
    <location>
        <begin position="40"/>
        <end position="59"/>
    </location>
</feature>
<evidence type="ECO:0000256" key="2">
    <source>
        <dbReference type="ARBA" id="ARBA00022448"/>
    </source>
</evidence>
<keyword evidence="3" id="KW-1003">Cell membrane</keyword>
<comment type="subcellular location">
    <subcellularLocation>
        <location evidence="1">Cell membrane</location>
        <topology evidence="1">Multi-pass membrane protein</topology>
    </subcellularLocation>
</comment>
<dbReference type="PANTHER" id="PTHR34229">
    <property type="entry name" value="METAL TRANSPORT PROTEIN HI_1621-RELATED"/>
    <property type="match status" value="1"/>
</dbReference>
<keyword evidence="6 7" id="KW-0472">Membrane</keyword>
<keyword evidence="9" id="KW-1185">Reference proteome</keyword>
<dbReference type="Proteomes" id="UP000681041">
    <property type="component" value="Chromosome"/>
</dbReference>
<reference evidence="8" key="1">
    <citation type="submission" date="2020-07" db="EMBL/GenBank/DDBJ databases">
        <title>Methanobacterium. sp. MethCan genome.</title>
        <authorList>
            <person name="Postec A."/>
            <person name="Quemeneur M."/>
        </authorList>
    </citation>
    <scope>NUCLEOTIDE SEQUENCE</scope>
    <source>
        <strain evidence="8">MethCAN</strain>
    </source>
</reference>
<dbReference type="KEGG" id="meme:HYG87_09450"/>
<keyword evidence="2" id="KW-0813">Transport</keyword>
<sequence>MHLPDGILPLGQSLIYWIITGITLIIYLYKLSKVEDKHKLMITTSLLAAAAFALSSLSIPTPLGIPIHFFMIPLVALIVGPFSAATVAVIILLIQAFFLGMGGIVALGANAVTIGLPLTLATCAFYRVLRSIDFRLGVFSGTFMGVIMATFIQTVILLIAGIFSLEVILATLIPFYLLVAVLEGLANAAILSLLSRVRPELLKLEKI</sequence>